<dbReference type="AlphaFoldDB" id="A0A5K7YKX2"/>
<dbReference type="KEGG" id="dalk:DSCA_31030"/>
<sequence length="89" mass="9592">MVRLWSAANGIAMFAKAALGTNAQTDRIIRIRRFEGMSAGVTSMLLVNMPISGVAVIGCEPKTKCSGTKSNCGAIFLFRAEGFMIRQHL</sequence>
<protein>
    <submittedName>
        <fullName evidence="1">Uncharacterized protein</fullName>
    </submittedName>
</protein>
<accession>A0A5K7YKX2</accession>
<gene>
    <name evidence="1" type="ORF">DSCA_31030</name>
</gene>
<keyword evidence="2" id="KW-1185">Reference proteome</keyword>
<dbReference type="EMBL" id="AP021874">
    <property type="protein sequence ID" value="BBO69173.1"/>
    <property type="molecule type" value="Genomic_DNA"/>
</dbReference>
<name>A0A5K7YKX2_9BACT</name>
<organism evidence="1 2">
    <name type="scientific">Desulfosarcina alkanivorans</name>
    <dbReference type="NCBI Taxonomy" id="571177"/>
    <lineage>
        <taxon>Bacteria</taxon>
        <taxon>Pseudomonadati</taxon>
        <taxon>Thermodesulfobacteriota</taxon>
        <taxon>Desulfobacteria</taxon>
        <taxon>Desulfobacterales</taxon>
        <taxon>Desulfosarcinaceae</taxon>
        <taxon>Desulfosarcina</taxon>
    </lineage>
</organism>
<evidence type="ECO:0000313" key="2">
    <source>
        <dbReference type="Proteomes" id="UP000427906"/>
    </source>
</evidence>
<dbReference type="Proteomes" id="UP000427906">
    <property type="component" value="Chromosome"/>
</dbReference>
<evidence type="ECO:0000313" key="1">
    <source>
        <dbReference type="EMBL" id="BBO69173.1"/>
    </source>
</evidence>
<reference evidence="1 2" key="1">
    <citation type="submission" date="2019-11" db="EMBL/GenBank/DDBJ databases">
        <title>Comparative genomics of hydrocarbon-degrading Desulfosarcina strains.</title>
        <authorList>
            <person name="Watanabe M."/>
            <person name="Kojima H."/>
            <person name="Fukui M."/>
        </authorList>
    </citation>
    <scope>NUCLEOTIDE SEQUENCE [LARGE SCALE GENOMIC DNA]</scope>
    <source>
        <strain evidence="1 2">PL12</strain>
    </source>
</reference>
<proteinExistence type="predicted"/>